<dbReference type="InterPro" id="IPR004662">
    <property type="entry name" value="AcgluKinase_fam"/>
</dbReference>
<feature type="binding site" evidence="9">
    <location>
        <position position="157"/>
    </location>
    <ligand>
        <name>substrate</name>
    </ligand>
</feature>
<comment type="subcellular location">
    <subcellularLocation>
        <location evidence="9">Cytoplasm</location>
    </subcellularLocation>
</comment>
<sequence length="260" mass="27411">MVYVIKVGGNVIDNAVLLDKFLADFAAVPGKKILIHGGGKIATRVGDKLGIESRYVNGRRITDADTIDVVTMVYGGLVNKQIVAKLQAKGCNAIGLTGADANIIPAVKRPVKEIDYGFVGDIPAGNVEAAPIQLLLDAGLTPVFSPLTHNGEGQILNTNADTIASSLAVALGAHYPVRLIYCFEKKGVLRNVEDDDSVINLINRDNYQTLLAEGALADGILPKLENAFAAIDNGVKEVLIGHADDVRKNTTDAVAGTLIC</sequence>
<evidence type="ECO:0000259" key="10">
    <source>
        <dbReference type="Pfam" id="PF00696"/>
    </source>
</evidence>
<evidence type="ECO:0000256" key="4">
    <source>
        <dbReference type="ARBA" id="ARBA00022679"/>
    </source>
</evidence>
<gene>
    <name evidence="9 11" type="primary">argB</name>
    <name evidence="11" type="ORF">DLD77_01675</name>
</gene>
<evidence type="ECO:0000313" key="12">
    <source>
        <dbReference type="Proteomes" id="UP000246099"/>
    </source>
</evidence>
<dbReference type="Proteomes" id="UP000246099">
    <property type="component" value="Chromosome"/>
</dbReference>
<keyword evidence="3 9" id="KW-0028">Amino-acid biosynthesis</keyword>
<evidence type="ECO:0000256" key="2">
    <source>
        <dbReference type="ARBA" id="ARBA00022571"/>
    </source>
</evidence>
<name>A0ABM6W994_9BACT</name>
<dbReference type="EC" id="2.7.2.8" evidence="9"/>
<comment type="function">
    <text evidence="9">Catalyzes the ATP-dependent phosphorylation of N-acetyl-L-glutamate.</text>
</comment>
<dbReference type="GO" id="GO:0016301">
    <property type="term" value="F:kinase activity"/>
    <property type="evidence" value="ECO:0007669"/>
    <property type="project" value="UniProtKB-KW"/>
</dbReference>
<evidence type="ECO:0000256" key="3">
    <source>
        <dbReference type="ARBA" id="ARBA00022605"/>
    </source>
</evidence>
<keyword evidence="4 9" id="KW-0808">Transferase</keyword>
<evidence type="ECO:0000256" key="5">
    <source>
        <dbReference type="ARBA" id="ARBA00022741"/>
    </source>
</evidence>
<dbReference type="CDD" id="cd04238">
    <property type="entry name" value="AAK_NAGK-like"/>
    <property type="match status" value="1"/>
</dbReference>
<keyword evidence="5 9" id="KW-0547">Nucleotide-binding</keyword>
<keyword evidence="7 9" id="KW-0067">ATP-binding</keyword>
<dbReference type="InterPro" id="IPR037528">
    <property type="entry name" value="ArgB"/>
</dbReference>
<comment type="similarity">
    <text evidence="9">Belongs to the acetylglutamate kinase family. ArgB subfamily.</text>
</comment>
<keyword evidence="2 9" id="KW-0055">Arginine biosynthesis</keyword>
<dbReference type="PANTHER" id="PTHR23342">
    <property type="entry name" value="N-ACETYLGLUTAMATE SYNTHASE"/>
    <property type="match status" value="1"/>
</dbReference>
<dbReference type="Gene3D" id="3.40.1160.10">
    <property type="entry name" value="Acetylglutamate kinase-like"/>
    <property type="match status" value="1"/>
</dbReference>
<organism evidence="11 12">
    <name type="scientific">Chitinophaga alhagiae</name>
    <dbReference type="NCBI Taxonomy" id="2203219"/>
    <lineage>
        <taxon>Bacteria</taxon>
        <taxon>Pseudomonadati</taxon>
        <taxon>Bacteroidota</taxon>
        <taxon>Chitinophagia</taxon>
        <taxon>Chitinophagales</taxon>
        <taxon>Chitinophagaceae</taxon>
        <taxon>Chitinophaga</taxon>
    </lineage>
</organism>
<feature type="binding site" evidence="9">
    <location>
        <begin position="38"/>
        <end position="39"/>
    </location>
    <ligand>
        <name>substrate</name>
    </ligand>
</feature>
<protein>
    <recommendedName>
        <fullName evidence="9">Acetylglutamate kinase</fullName>
        <ecNumber evidence="9">2.7.2.8</ecNumber>
    </recommendedName>
    <alternativeName>
        <fullName evidence="9">N-acetyl-L-glutamate 5-phosphotransferase</fullName>
    </alternativeName>
    <alternativeName>
        <fullName evidence="9">NAG kinase</fullName>
        <shortName evidence="9">NAGK</shortName>
    </alternativeName>
</protein>
<dbReference type="HAMAP" id="MF_00082">
    <property type="entry name" value="ArgB"/>
    <property type="match status" value="1"/>
</dbReference>
<reference evidence="11 12" key="1">
    <citation type="submission" date="2018-05" db="EMBL/GenBank/DDBJ databases">
        <title>Chitinophaga sp. nov., isolated from rhizosphere soil of Alhagi.</title>
        <authorList>
            <person name="Liu Y."/>
        </authorList>
    </citation>
    <scope>NUCLEOTIDE SEQUENCE [LARGE SCALE GENOMIC DNA]</scope>
    <source>
        <strain evidence="11 12">T22</strain>
    </source>
</reference>
<feature type="binding site" evidence="9">
    <location>
        <position position="60"/>
    </location>
    <ligand>
        <name>substrate</name>
    </ligand>
</feature>
<feature type="site" description="Transition state stabilizer" evidence="9">
    <location>
        <position position="223"/>
    </location>
</feature>
<feature type="domain" description="Aspartate/glutamate/uridylate kinase" evidence="10">
    <location>
        <begin position="1"/>
        <end position="241"/>
    </location>
</feature>
<dbReference type="EMBL" id="CP029600">
    <property type="protein sequence ID" value="AWO00505.1"/>
    <property type="molecule type" value="Genomic_DNA"/>
</dbReference>
<keyword evidence="6 9" id="KW-0418">Kinase</keyword>
<dbReference type="PANTHER" id="PTHR23342:SF0">
    <property type="entry name" value="N-ACETYLGLUTAMATE SYNTHASE, MITOCHONDRIAL"/>
    <property type="match status" value="1"/>
</dbReference>
<feature type="site" description="Transition state stabilizer" evidence="9">
    <location>
        <position position="6"/>
    </location>
</feature>
<dbReference type="Pfam" id="PF00696">
    <property type="entry name" value="AA_kinase"/>
    <property type="match status" value="1"/>
</dbReference>
<dbReference type="PIRSF" id="PIRSF000728">
    <property type="entry name" value="NAGK"/>
    <property type="match status" value="1"/>
</dbReference>
<dbReference type="InterPro" id="IPR001048">
    <property type="entry name" value="Asp/Glu/Uridylate_kinase"/>
</dbReference>
<evidence type="ECO:0000313" key="11">
    <source>
        <dbReference type="EMBL" id="AWO00505.1"/>
    </source>
</evidence>
<proteinExistence type="inferred from homology"/>
<dbReference type="RefSeq" id="WP_119076042.1">
    <property type="nucleotide sequence ID" value="NZ_CP029600.1"/>
</dbReference>
<evidence type="ECO:0000256" key="9">
    <source>
        <dbReference type="HAMAP-Rule" id="MF_00082"/>
    </source>
</evidence>
<evidence type="ECO:0000256" key="7">
    <source>
        <dbReference type="ARBA" id="ARBA00022840"/>
    </source>
</evidence>
<dbReference type="InterPro" id="IPR036393">
    <property type="entry name" value="AceGlu_kinase-like_sf"/>
</dbReference>
<keyword evidence="12" id="KW-1185">Reference proteome</keyword>
<evidence type="ECO:0000256" key="1">
    <source>
        <dbReference type="ARBA" id="ARBA00004828"/>
    </source>
</evidence>
<evidence type="ECO:0000256" key="8">
    <source>
        <dbReference type="ARBA" id="ARBA00048141"/>
    </source>
</evidence>
<accession>A0ABM6W994</accession>
<keyword evidence="9" id="KW-0963">Cytoplasm</keyword>
<dbReference type="SUPFAM" id="SSF53633">
    <property type="entry name" value="Carbamate kinase-like"/>
    <property type="match status" value="1"/>
</dbReference>
<comment type="catalytic activity">
    <reaction evidence="8 9">
        <text>N-acetyl-L-glutamate + ATP = N-acetyl-L-glutamyl 5-phosphate + ADP</text>
        <dbReference type="Rhea" id="RHEA:14629"/>
        <dbReference type="ChEBI" id="CHEBI:30616"/>
        <dbReference type="ChEBI" id="CHEBI:44337"/>
        <dbReference type="ChEBI" id="CHEBI:57936"/>
        <dbReference type="ChEBI" id="CHEBI:456216"/>
        <dbReference type="EC" id="2.7.2.8"/>
    </reaction>
</comment>
<comment type="pathway">
    <text evidence="1 9">Amino-acid biosynthesis; L-arginine biosynthesis; N(2)-acetyl-L-ornithine from L-glutamate: step 2/4.</text>
</comment>
<dbReference type="NCBIfam" id="TIGR00761">
    <property type="entry name" value="argB"/>
    <property type="match status" value="1"/>
</dbReference>
<evidence type="ECO:0000256" key="6">
    <source>
        <dbReference type="ARBA" id="ARBA00022777"/>
    </source>
</evidence>